<dbReference type="EMBL" id="CP013200">
    <property type="protein sequence ID" value="ALO67484.1"/>
    <property type="molecule type" value="Genomic_DNA"/>
</dbReference>
<keyword evidence="3" id="KW-0153">Cholesterol metabolism</keyword>
<evidence type="ECO:0000256" key="9">
    <source>
        <dbReference type="ARBA" id="ARBA00023221"/>
    </source>
</evidence>
<dbReference type="GO" id="GO:0016995">
    <property type="term" value="F:cholesterol oxidase activity"/>
    <property type="evidence" value="ECO:0007669"/>
    <property type="project" value="UniProtKB-EC"/>
</dbReference>
<keyword evidence="10" id="KW-0413">Isomerase</keyword>
<evidence type="ECO:0000256" key="12">
    <source>
        <dbReference type="ARBA" id="ARBA00049645"/>
    </source>
</evidence>
<protein>
    <recommendedName>
        <fullName evidence="14">Cholesterol oxidase</fullName>
        <ecNumber evidence="13">1.1.3.6</ecNumber>
        <ecNumber evidence="11">5.3.3.1</ecNumber>
    </recommendedName>
    <alternativeName>
        <fullName evidence="15">Cholesterol isomerase</fullName>
    </alternativeName>
</protein>
<dbReference type="Gene3D" id="3.50.50.60">
    <property type="entry name" value="FAD/NAD(P)-binding domain"/>
    <property type="match status" value="3"/>
</dbReference>
<dbReference type="RefSeq" id="WP_062290419.1">
    <property type="nucleotide sequence ID" value="NZ_CP013200.1"/>
</dbReference>
<gene>
    <name evidence="17" type="ORF">AS189_14520</name>
</gene>
<evidence type="ECO:0000256" key="11">
    <source>
        <dbReference type="ARBA" id="ARBA00038856"/>
    </source>
</evidence>
<dbReference type="GO" id="GO:0004769">
    <property type="term" value="F:steroid Delta-isomerase activity"/>
    <property type="evidence" value="ECO:0007669"/>
    <property type="project" value="UniProtKB-EC"/>
</dbReference>
<evidence type="ECO:0000256" key="6">
    <source>
        <dbReference type="ARBA" id="ARBA00023002"/>
    </source>
</evidence>
<keyword evidence="4" id="KW-0285">Flavoprotein</keyword>
<accession>A0A0S2M1L7</accession>
<proteinExistence type="inferred from homology"/>
<evidence type="ECO:0000256" key="2">
    <source>
        <dbReference type="ARBA" id="ARBA00010790"/>
    </source>
</evidence>
<comment type="cofactor">
    <cofactor evidence="1">
        <name>FAD</name>
        <dbReference type="ChEBI" id="CHEBI:57692"/>
    </cofactor>
</comment>
<evidence type="ECO:0000256" key="7">
    <source>
        <dbReference type="ARBA" id="ARBA00023098"/>
    </source>
</evidence>
<evidence type="ECO:0000256" key="1">
    <source>
        <dbReference type="ARBA" id="ARBA00001974"/>
    </source>
</evidence>
<keyword evidence="8" id="KW-1207">Sterol metabolism</keyword>
<comment type="similarity">
    <text evidence="2">Belongs to the GMC oxidoreductase family.</text>
</comment>
<keyword evidence="5" id="KW-0274">FAD</keyword>
<keyword evidence="6" id="KW-0560">Oxidoreductase</keyword>
<dbReference type="InterPro" id="IPR001763">
    <property type="entry name" value="Rhodanese-like_dom"/>
</dbReference>
<comment type="pathway">
    <text evidence="12">Steroid metabolism; cholesterol degradation.</text>
</comment>
<dbReference type="Proteomes" id="UP000059574">
    <property type="component" value="Chromosome"/>
</dbReference>
<dbReference type="InterPro" id="IPR036188">
    <property type="entry name" value="FAD/NAD-bd_sf"/>
</dbReference>
<dbReference type="EC" id="1.1.3.6" evidence="13"/>
<dbReference type="InterPro" id="IPR006076">
    <property type="entry name" value="FAD-dep_OxRdtase"/>
</dbReference>
<dbReference type="OrthoDB" id="517968at2"/>
<evidence type="ECO:0000256" key="14">
    <source>
        <dbReference type="ARBA" id="ARBA00049744"/>
    </source>
</evidence>
<keyword evidence="7" id="KW-0443">Lipid metabolism</keyword>
<dbReference type="GO" id="GO:0008203">
    <property type="term" value="P:cholesterol metabolic process"/>
    <property type="evidence" value="ECO:0007669"/>
    <property type="project" value="UniProtKB-KW"/>
</dbReference>
<dbReference type="PANTHER" id="PTHR47470:SF1">
    <property type="entry name" value="FAD-DEPENDENT OXIDOREDUCTASE 2 FAD BINDING DOMAIN-CONTAINING PROTEIN"/>
    <property type="match status" value="1"/>
</dbReference>
<evidence type="ECO:0000256" key="13">
    <source>
        <dbReference type="ARBA" id="ARBA00049723"/>
    </source>
</evidence>
<evidence type="ECO:0000313" key="17">
    <source>
        <dbReference type="EMBL" id="ALO67484.1"/>
    </source>
</evidence>
<evidence type="ECO:0000259" key="16">
    <source>
        <dbReference type="PROSITE" id="PS50206"/>
    </source>
</evidence>
<dbReference type="InterPro" id="IPR052542">
    <property type="entry name" value="Cholesterol_Oxidase"/>
</dbReference>
<sequence>MNDYDVVVIGSGFGGSVAALRLSEKGYRVGVIEAGRWFRDEELPQTSWRLRRYLWLPAARCFGIMRMTLLRNVLVVSGTGVGGGSLVYANTLYEPLDDFYRDPQWAHITDWKSELASHYDQAKRMLGVTTARATTAADALMRDLAADYGVSDTLHPAEVGVFFGDGPGVAAADPFFGGMGPARNGCTECGACMTGCRVGAKNTIVKNYLPLAQRAGASIHALTTVTDVQPIAGGRYRVSGHATGNPLKRASYTAEHVVFAGNALNTQRLLHRLKQRSLPRLSPRLGELSRTNSEAVLSARSSAADADMTHGTAITSSFYPDPQTHVEPVRYGRGSSLLALLNAHLVDPVEGIPRWRAALQTYRTLGWRAALRMHSVSRWAEQSVIVLVMQSLDNSLSTYLKRGLFGQRMTTRQGRGEPNPEWIPTAHRVARDLSRRVDGLAGGSSADLIGIPMTAHFIGGCVIGTSITEGVIDPYQRVFGYDGLHIADGSAVTANLGVNPSLTITAQAERAMSFWPNRGDADPRPRLGETYQRIDAVAPVSPVVPKTAPGALRLPVRLPLPVVRPEAVRAAAVRPEPGTP</sequence>
<evidence type="ECO:0000256" key="10">
    <source>
        <dbReference type="ARBA" id="ARBA00023235"/>
    </source>
</evidence>
<evidence type="ECO:0000313" key="18">
    <source>
        <dbReference type="Proteomes" id="UP000059574"/>
    </source>
</evidence>
<evidence type="ECO:0000256" key="3">
    <source>
        <dbReference type="ARBA" id="ARBA00022548"/>
    </source>
</evidence>
<evidence type="ECO:0000256" key="8">
    <source>
        <dbReference type="ARBA" id="ARBA00023166"/>
    </source>
</evidence>
<reference evidence="17 18" key="2">
    <citation type="journal article" date="2016" name="J. Biotechnol.">
        <title>Complete genome sequence of Arthrobacter alpinus ERGS4:06, a yellow pigmented bacterium tolerant to cold and radiations isolated from Sikkim Himalaya.</title>
        <authorList>
            <person name="Kumar R."/>
            <person name="Singh D."/>
            <person name="Swarnkar M.K."/>
            <person name="Singh A.K."/>
            <person name="Kumar S."/>
        </authorList>
    </citation>
    <scope>NUCLEOTIDE SEQUENCE [LARGE SCALE GENOMIC DNA]</scope>
    <source>
        <strain evidence="17 18">ERGS4:06</strain>
    </source>
</reference>
<dbReference type="AlphaFoldDB" id="A0A0S2M1L7"/>
<name>A0A0S2M1L7_9MICC</name>
<evidence type="ECO:0000256" key="4">
    <source>
        <dbReference type="ARBA" id="ARBA00022630"/>
    </source>
</evidence>
<dbReference type="InterPro" id="IPR007867">
    <property type="entry name" value="GMC_OxRtase_C"/>
</dbReference>
<evidence type="ECO:0000256" key="5">
    <source>
        <dbReference type="ARBA" id="ARBA00022827"/>
    </source>
</evidence>
<dbReference type="EC" id="5.3.3.1" evidence="11"/>
<reference evidence="18" key="1">
    <citation type="submission" date="2015-11" db="EMBL/GenBank/DDBJ databases">
        <authorList>
            <person name="Kumar R."/>
            <person name="Singh D."/>
            <person name="Swarnkar M.K."/>
            <person name="Singh A.K."/>
            <person name="Kumar S."/>
        </authorList>
    </citation>
    <scope>NUCLEOTIDE SEQUENCE [LARGE SCALE GENOMIC DNA]</scope>
    <source>
        <strain evidence="18">ERGS4:06</strain>
    </source>
</reference>
<dbReference type="PROSITE" id="PS50206">
    <property type="entry name" value="RHODANESE_3"/>
    <property type="match status" value="1"/>
</dbReference>
<organism evidence="17 18">
    <name type="scientific">Arthrobacter alpinus</name>
    <dbReference type="NCBI Taxonomy" id="656366"/>
    <lineage>
        <taxon>Bacteria</taxon>
        <taxon>Bacillati</taxon>
        <taxon>Actinomycetota</taxon>
        <taxon>Actinomycetes</taxon>
        <taxon>Micrococcales</taxon>
        <taxon>Micrococcaceae</taxon>
        <taxon>Arthrobacter</taxon>
    </lineage>
</organism>
<dbReference type="Pfam" id="PF01266">
    <property type="entry name" value="DAO"/>
    <property type="match status" value="1"/>
</dbReference>
<dbReference type="Pfam" id="PF05199">
    <property type="entry name" value="GMC_oxred_C"/>
    <property type="match status" value="1"/>
</dbReference>
<keyword evidence="9" id="KW-0753">Steroid metabolism</keyword>
<feature type="domain" description="Rhodanese" evidence="16">
    <location>
        <begin position="6"/>
        <end position="47"/>
    </location>
</feature>
<evidence type="ECO:0000256" key="15">
    <source>
        <dbReference type="ARBA" id="ARBA00049778"/>
    </source>
</evidence>
<dbReference type="SUPFAM" id="SSF51905">
    <property type="entry name" value="FAD/NAD(P)-binding domain"/>
    <property type="match status" value="1"/>
</dbReference>
<dbReference type="PANTHER" id="PTHR47470">
    <property type="entry name" value="CHOLESTEROL OXIDASE"/>
    <property type="match status" value="1"/>
</dbReference>